<evidence type="ECO:0000313" key="11">
    <source>
        <dbReference type="EMBL" id="SHN10967.1"/>
    </source>
</evidence>
<dbReference type="Pfam" id="PF06144">
    <property type="entry name" value="DNA_pol3_delta"/>
    <property type="match status" value="1"/>
</dbReference>
<reference evidence="11 12" key="1">
    <citation type="submission" date="2016-11" db="EMBL/GenBank/DDBJ databases">
        <authorList>
            <person name="Jaros S."/>
            <person name="Januszkiewicz K."/>
            <person name="Wedrychowicz H."/>
        </authorList>
    </citation>
    <scope>NUCLEOTIDE SEQUENCE [LARGE SCALE GENOMIC DNA]</scope>
    <source>
        <strain evidence="11 12">CGMCC 1.10681</strain>
    </source>
</reference>
<dbReference type="STRING" id="1027249.SAMN05216179_1946"/>
<protein>
    <recommendedName>
        <fullName evidence="2">DNA polymerase III subunit delta</fullName>
        <ecNumber evidence="1">2.7.7.7</ecNumber>
    </recommendedName>
</protein>
<evidence type="ECO:0000256" key="2">
    <source>
        <dbReference type="ARBA" id="ARBA00017703"/>
    </source>
</evidence>
<dbReference type="EC" id="2.7.7.7" evidence="1"/>
<dbReference type="SUPFAM" id="SSF52540">
    <property type="entry name" value="P-loop containing nucleoside triphosphate hydrolases"/>
    <property type="match status" value="1"/>
</dbReference>
<evidence type="ECO:0000256" key="3">
    <source>
        <dbReference type="ARBA" id="ARBA00022679"/>
    </source>
</evidence>
<dbReference type="Pfam" id="PF21694">
    <property type="entry name" value="DNA_pol3_delta_C"/>
    <property type="match status" value="1"/>
</dbReference>
<keyword evidence="4" id="KW-0548">Nucleotidyltransferase</keyword>
<dbReference type="PANTHER" id="PTHR34388">
    <property type="entry name" value="DNA POLYMERASE III SUBUNIT DELTA"/>
    <property type="match status" value="1"/>
</dbReference>
<evidence type="ECO:0000256" key="7">
    <source>
        <dbReference type="ARBA" id="ARBA00034754"/>
    </source>
</evidence>
<evidence type="ECO:0000259" key="9">
    <source>
        <dbReference type="Pfam" id="PF06144"/>
    </source>
</evidence>
<dbReference type="PANTHER" id="PTHR34388:SF1">
    <property type="entry name" value="DNA POLYMERASE III SUBUNIT DELTA"/>
    <property type="match status" value="1"/>
</dbReference>
<dbReference type="InterPro" id="IPR048466">
    <property type="entry name" value="DNA_pol3_delta-like_C"/>
</dbReference>
<dbReference type="Gene3D" id="3.40.50.300">
    <property type="entry name" value="P-loop containing nucleotide triphosphate hydrolases"/>
    <property type="match status" value="1"/>
</dbReference>
<feature type="domain" description="DNA polymerase III delta N-terminal" evidence="9">
    <location>
        <begin position="19"/>
        <end position="145"/>
    </location>
</feature>
<keyword evidence="3" id="KW-0808">Transferase</keyword>
<dbReference type="GO" id="GO:0003677">
    <property type="term" value="F:DNA binding"/>
    <property type="evidence" value="ECO:0007669"/>
    <property type="project" value="InterPro"/>
</dbReference>
<evidence type="ECO:0000256" key="6">
    <source>
        <dbReference type="ARBA" id="ARBA00022932"/>
    </source>
</evidence>
<gene>
    <name evidence="11" type="ORF">SAMN05216179_1946</name>
</gene>
<evidence type="ECO:0000256" key="5">
    <source>
        <dbReference type="ARBA" id="ARBA00022705"/>
    </source>
</evidence>
<comment type="similarity">
    <text evidence="7">Belongs to the DNA polymerase HolA subunit family.</text>
</comment>
<evidence type="ECO:0000256" key="8">
    <source>
        <dbReference type="ARBA" id="ARBA00049244"/>
    </source>
</evidence>
<evidence type="ECO:0000259" key="10">
    <source>
        <dbReference type="Pfam" id="PF21694"/>
    </source>
</evidence>
<dbReference type="InterPro" id="IPR027417">
    <property type="entry name" value="P-loop_NTPase"/>
</dbReference>
<feature type="domain" description="DNA polymerase III delta subunit-like C-terminal" evidence="10">
    <location>
        <begin position="219"/>
        <end position="337"/>
    </location>
</feature>
<comment type="catalytic activity">
    <reaction evidence="8">
        <text>DNA(n) + a 2'-deoxyribonucleoside 5'-triphosphate = DNA(n+1) + diphosphate</text>
        <dbReference type="Rhea" id="RHEA:22508"/>
        <dbReference type="Rhea" id="RHEA-COMP:17339"/>
        <dbReference type="Rhea" id="RHEA-COMP:17340"/>
        <dbReference type="ChEBI" id="CHEBI:33019"/>
        <dbReference type="ChEBI" id="CHEBI:61560"/>
        <dbReference type="ChEBI" id="CHEBI:173112"/>
        <dbReference type="EC" id="2.7.7.7"/>
    </reaction>
</comment>
<dbReference type="NCBIfam" id="TIGR01128">
    <property type="entry name" value="holA"/>
    <property type="match status" value="1"/>
</dbReference>
<sequence length="345" mass="39370">MSYLKTIEEMKKGKFAPVYYFHGSERYMIEALKQSLISNGMDQDEQDTNLSIYDLEETAIQEVVQDAETFPFLGERKIIFASNADFLRAKPAKTEVEHLPEVLVDYLENPAPYSILVIVAPYEKVDERKKIVKRLKKTAKTVACEPLKEWNMQEVLATIAKEHRVSISEEVMTYFINEIGTNLMIIHSEMEKLALYVGEGNTIRIEDAELLLSSQENSSALKLMDAIMINDLAKAINITKDLEKMNEDPIALIALVASQYRTLLHVKLLKQKGYTQQQIVSQLKIHPYVAKISMTRQAKFQTKELKEAIALLTETDAQIKTGAMEKSLAFELLLYKLIQKRQSVS</sequence>
<keyword evidence="6" id="KW-0239">DNA-directed DNA polymerase</keyword>
<dbReference type="GO" id="GO:0009360">
    <property type="term" value="C:DNA polymerase III complex"/>
    <property type="evidence" value="ECO:0007669"/>
    <property type="project" value="InterPro"/>
</dbReference>
<dbReference type="InterPro" id="IPR005790">
    <property type="entry name" value="DNA_polIII_delta"/>
</dbReference>
<dbReference type="EMBL" id="FRCZ01000003">
    <property type="protein sequence ID" value="SHN10967.1"/>
    <property type="molecule type" value="Genomic_DNA"/>
</dbReference>
<dbReference type="OrthoDB" id="9775929at2"/>
<accession>A0A1M7P303</accession>
<dbReference type="Proteomes" id="UP000184184">
    <property type="component" value="Unassembled WGS sequence"/>
</dbReference>
<dbReference type="Gene3D" id="1.20.272.10">
    <property type="match status" value="1"/>
</dbReference>
<dbReference type="InterPro" id="IPR010372">
    <property type="entry name" value="DNA_pol3_delta_N"/>
</dbReference>
<dbReference type="RefSeq" id="WP_073201644.1">
    <property type="nucleotide sequence ID" value="NZ_FRCZ01000003.1"/>
</dbReference>
<keyword evidence="12" id="KW-1185">Reference proteome</keyword>
<evidence type="ECO:0000256" key="4">
    <source>
        <dbReference type="ARBA" id="ARBA00022695"/>
    </source>
</evidence>
<keyword evidence="5" id="KW-0235">DNA replication</keyword>
<organism evidence="11 12">
    <name type="scientific">Gracilibacillus kekensis</name>
    <dbReference type="NCBI Taxonomy" id="1027249"/>
    <lineage>
        <taxon>Bacteria</taxon>
        <taxon>Bacillati</taxon>
        <taxon>Bacillota</taxon>
        <taxon>Bacilli</taxon>
        <taxon>Bacillales</taxon>
        <taxon>Bacillaceae</taxon>
        <taxon>Gracilibacillus</taxon>
    </lineage>
</organism>
<dbReference type="AlphaFoldDB" id="A0A1M7P303"/>
<dbReference type="GO" id="GO:0003887">
    <property type="term" value="F:DNA-directed DNA polymerase activity"/>
    <property type="evidence" value="ECO:0007669"/>
    <property type="project" value="UniProtKB-KW"/>
</dbReference>
<dbReference type="GO" id="GO:0006261">
    <property type="term" value="P:DNA-templated DNA replication"/>
    <property type="evidence" value="ECO:0007669"/>
    <property type="project" value="TreeGrafter"/>
</dbReference>
<proteinExistence type="inferred from homology"/>
<evidence type="ECO:0000256" key="1">
    <source>
        <dbReference type="ARBA" id="ARBA00012417"/>
    </source>
</evidence>
<dbReference type="SUPFAM" id="SSF48019">
    <property type="entry name" value="post-AAA+ oligomerization domain-like"/>
    <property type="match status" value="1"/>
</dbReference>
<evidence type="ECO:0000313" key="12">
    <source>
        <dbReference type="Proteomes" id="UP000184184"/>
    </source>
</evidence>
<name>A0A1M7P303_9BACI</name>
<dbReference type="Gene3D" id="1.10.8.60">
    <property type="match status" value="1"/>
</dbReference>
<dbReference type="InterPro" id="IPR008921">
    <property type="entry name" value="DNA_pol3_clamp-load_cplx_C"/>
</dbReference>